<dbReference type="EMBL" id="JARKHS020035253">
    <property type="protein sequence ID" value="KAK8757398.1"/>
    <property type="molecule type" value="Genomic_DNA"/>
</dbReference>
<organism evidence="1 2">
    <name type="scientific">Amblyomma americanum</name>
    <name type="common">Lone star tick</name>
    <dbReference type="NCBI Taxonomy" id="6943"/>
    <lineage>
        <taxon>Eukaryota</taxon>
        <taxon>Metazoa</taxon>
        <taxon>Ecdysozoa</taxon>
        <taxon>Arthropoda</taxon>
        <taxon>Chelicerata</taxon>
        <taxon>Arachnida</taxon>
        <taxon>Acari</taxon>
        <taxon>Parasitiformes</taxon>
        <taxon>Ixodida</taxon>
        <taxon>Ixodoidea</taxon>
        <taxon>Ixodidae</taxon>
        <taxon>Amblyomminae</taxon>
        <taxon>Amblyomma</taxon>
    </lineage>
</organism>
<evidence type="ECO:0000313" key="1">
    <source>
        <dbReference type="EMBL" id="KAK8757398.1"/>
    </source>
</evidence>
<evidence type="ECO:0000313" key="2">
    <source>
        <dbReference type="Proteomes" id="UP001321473"/>
    </source>
</evidence>
<keyword evidence="2" id="KW-1185">Reference proteome</keyword>
<dbReference type="AlphaFoldDB" id="A0AAQ4D4K8"/>
<name>A0AAQ4D4K8_AMBAM</name>
<sequence length="67" mass="7511">MLIWRAAGNCIWHSREVACFTRWSSKKPDRLCSCFHRASTRGTGQSSEQYCSTQGALIAKVCSNAKK</sequence>
<gene>
    <name evidence="1" type="ORF">V5799_004974</name>
</gene>
<comment type="caution">
    <text evidence="1">The sequence shown here is derived from an EMBL/GenBank/DDBJ whole genome shotgun (WGS) entry which is preliminary data.</text>
</comment>
<reference evidence="1 2" key="1">
    <citation type="journal article" date="2023" name="Arcadia Sci">
        <title>De novo assembly of a long-read Amblyomma americanum tick genome.</title>
        <authorList>
            <person name="Chou S."/>
            <person name="Poskanzer K.E."/>
            <person name="Rollins M."/>
            <person name="Thuy-Boun P.S."/>
        </authorList>
    </citation>
    <scope>NUCLEOTIDE SEQUENCE [LARGE SCALE GENOMIC DNA]</scope>
    <source>
        <strain evidence="1">F_SG_1</strain>
        <tissue evidence="1">Salivary glands</tissue>
    </source>
</reference>
<accession>A0AAQ4D4K8</accession>
<protein>
    <submittedName>
        <fullName evidence="1">Uncharacterized protein</fullName>
    </submittedName>
</protein>
<proteinExistence type="predicted"/>
<dbReference type="Proteomes" id="UP001321473">
    <property type="component" value="Unassembled WGS sequence"/>
</dbReference>